<dbReference type="InterPro" id="IPR050797">
    <property type="entry name" value="Carb_Metab_Trans_Reg"/>
</dbReference>
<protein>
    <recommendedName>
        <fullName evidence="4">Zn(2)-C6 fungal-type domain-containing protein</fullName>
    </recommendedName>
</protein>
<keyword evidence="2" id="KW-0539">Nucleus</keyword>
<dbReference type="AlphaFoldDB" id="A0A5N6KFY4"/>
<accession>A0A5N6KFY4</accession>
<evidence type="ECO:0000256" key="1">
    <source>
        <dbReference type="ARBA" id="ARBA00022723"/>
    </source>
</evidence>
<name>A0A5N6KFY4_MONLA</name>
<evidence type="ECO:0000259" key="4">
    <source>
        <dbReference type="PROSITE" id="PS50048"/>
    </source>
</evidence>
<evidence type="ECO:0000313" key="6">
    <source>
        <dbReference type="Proteomes" id="UP000326757"/>
    </source>
</evidence>
<gene>
    <name evidence="5" type="ORF">EYC80_006046</name>
</gene>
<dbReference type="PROSITE" id="PS00463">
    <property type="entry name" value="ZN2_CY6_FUNGAL_1"/>
    <property type="match status" value="1"/>
</dbReference>
<dbReference type="GO" id="GO:0005634">
    <property type="term" value="C:nucleus"/>
    <property type="evidence" value="ECO:0007669"/>
    <property type="project" value="TreeGrafter"/>
</dbReference>
<dbReference type="GO" id="GO:0006351">
    <property type="term" value="P:DNA-templated transcription"/>
    <property type="evidence" value="ECO:0007669"/>
    <property type="project" value="InterPro"/>
</dbReference>
<dbReference type="SUPFAM" id="SSF57701">
    <property type="entry name" value="Zn2/Cys6 DNA-binding domain"/>
    <property type="match status" value="1"/>
</dbReference>
<feature type="region of interest" description="Disordered" evidence="3">
    <location>
        <begin position="96"/>
        <end position="146"/>
    </location>
</feature>
<feature type="compositionally biased region" description="Polar residues" evidence="3">
    <location>
        <begin position="27"/>
        <end position="37"/>
    </location>
</feature>
<organism evidence="5 6">
    <name type="scientific">Monilinia laxa</name>
    <name type="common">Brown rot fungus</name>
    <name type="synonym">Sclerotinia laxa</name>
    <dbReference type="NCBI Taxonomy" id="61186"/>
    <lineage>
        <taxon>Eukaryota</taxon>
        <taxon>Fungi</taxon>
        <taxon>Dikarya</taxon>
        <taxon>Ascomycota</taxon>
        <taxon>Pezizomycotina</taxon>
        <taxon>Leotiomycetes</taxon>
        <taxon>Helotiales</taxon>
        <taxon>Sclerotiniaceae</taxon>
        <taxon>Monilinia</taxon>
    </lineage>
</organism>
<dbReference type="OrthoDB" id="2264294at2759"/>
<dbReference type="SMART" id="SM00066">
    <property type="entry name" value="GAL4"/>
    <property type="match status" value="1"/>
</dbReference>
<feature type="region of interest" description="Disordered" evidence="3">
    <location>
        <begin position="24"/>
        <end position="45"/>
    </location>
</feature>
<dbReference type="InterPro" id="IPR001138">
    <property type="entry name" value="Zn2Cys6_DnaBD"/>
</dbReference>
<dbReference type="Gene3D" id="4.10.240.10">
    <property type="entry name" value="Zn(2)-C6 fungal-type DNA-binding domain"/>
    <property type="match status" value="1"/>
</dbReference>
<keyword evidence="6" id="KW-1185">Reference proteome</keyword>
<feature type="compositionally biased region" description="Polar residues" evidence="3">
    <location>
        <begin position="698"/>
        <end position="708"/>
    </location>
</feature>
<keyword evidence="1" id="KW-0479">Metal-binding</keyword>
<dbReference type="InterPro" id="IPR036864">
    <property type="entry name" value="Zn2-C6_fun-type_DNA-bd_sf"/>
</dbReference>
<dbReference type="PANTHER" id="PTHR31668">
    <property type="entry name" value="GLUCOSE TRANSPORT TRANSCRIPTION REGULATOR RGT1-RELATED-RELATED"/>
    <property type="match status" value="1"/>
</dbReference>
<dbReference type="InterPro" id="IPR007219">
    <property type="entry name" value="XnlR_reg_dom"/>
</dbReference>
<evidence type="ECO:0000256" key="2">
    <source>
        <dbReference type="ARBA" id="ARBA00023242"/>
    </source>
</evidence>
<dbReference type="PANTHER" id="PTHR31668:SF4">
    <property type="entry name" value="TRANSCRIPTIONAL ACTIVATOR PROTEIN DAL81"/>
    <property type="match status" value="1"/>
</dbReference>
<feature type="region of interest" description="Disordered" evidence="3">
    <location>
        <begin position="680"/>
        <end position="719"/>
    </location>
</feature>
<dbReference type="GO" id="GO:0000981">
    <property type="term" value="F:DNA-binding transcription factor activity, RNA polymerase II-specific"/>
    <property type="evidence" value="ECO:0007669"/>
    <property type="project" value="InterPro"/>
</dbReference>
<dbReference type="SMART" id="SM00906">
    <property type="entry name" value="Fungal_trans"/>
    <property type="match status" value="1"/>
</dbReference>
<dbReference type="GO" id="GO:0001080">
    <property type="term" value="P:nitrogen catabolite activation of transcription from RNA polymerase II promoter"/>
    <property type="evidence" value="ECO:0007669"/>
    <property type="project" value="TreeGrafter"/>
</dbReference>
<dbReference type="Pfam" id="PF04082">
    <property type="entry name" value="Fungal_trans"/>
    <property type="match status" value="1"/>
</dbReference>
<proteinExistence type="predicted"/>
<dbReference type="CDD" id="cd00067">
    <property type="entry name" value="GAL4"/>
    <property type="match status" value="1"/>
</dbReference>
<comment type="caution">
    <text evidence="5">The sequence shown here is derived from an EMBL/GenBank/DDBJ whole genome shotgun (WGS) entry which is preliminary data.</text>
</comment>
<dbReference type="GO" id="GO:0003677">
    <property type="term" value="F:DNA binding"/>
    <property type="evidence" value="ECO:0007669"/>
    <property type="project" value="InterPro"/>
</dbReference>
<evidence type="ECO:0000256" key="3">
    <source>
        <dbReference type="SAM" id="MobiDB-lite"/>
    </source>
</evidence>
<dbReference type="CDD" id="cd12148">
    <property type="entry name" value="fungal_TF_MHR"/>
    <property type="match status" value="1"/>
</dbReference>
<evidence type="ECO:0000313" key="5">
    <source>
        <dbReference type="EMBL" id="KAB8302684.1"/>
    </source>
</evidence>
<dbReference type="PROSITE" id="PS50048">
    <property type="entry name" value="ZN2_CY6_FUNGAL_2"/>
    <property type="match status" value="1"/>
</dbReference>
<sequence>MSTPTSIARTAPIAIACKKPHLDTILDTPNNSSNGREISSLSTSMSSVASMDLGNNMRNRKDRPCDACRRRKSRCVINEGQSTCVLCQFHSQDCTFVSSPQPRKRKLNTEGKEESVAKRRSPDRNFERSRPHESSISNFEPSLIDLSPFDPQDESLLSRGTLRKVSDFDTFLMLPDNTTPGHEHQIDDADAVEDLVAPHGPILLDLYFRIIHPNFPILQKNVFLEKYNRSYREFSPPLLAAVYILAINWWDHSEELADLARPDLKELERLARVTLSDAMNRPKLSTVQAGLLLSQAPEGDQWAPTAQLVAIAQELGLHLDCSNWKIPPWERGLRKRLAWALYMQDKWGSLVHGRPSHIFATNWAVLPLSQNDFPDVEHDETNTEQNVEHERGRLLFTQMIILSQILSEVLDTFYTLSAMANVASAGPQGTHLVLQLAKPVQLKLKDCSPYPRPVSCTSHILRRKSLFIVASSHRSLSPSFSVPPPSSSHTHIKIEGQSSPPQLEPYIHHICRSAAKTRLISAMDFVNRLTTSHLRAFWYFASKTNFALIGTFGSLLWATAPGREEAEWYRRRLGEYRWTLGVSCKGGELTRWAMGMLDTSTGLLKGLPEKPALSRVGSVGEGMEGSAGVRRVGNPLGFVGGSLPTGIGNMGMSMSMGMGMGMGLGGTGFGIEGTRSRGARRVATGADEDMTGLAESSGLVSPSTSISSEDSRGERYDGYMLSQPRFVEEGY</sequence>
<reference evidence="5 6" key="1">
    <citation type="submission" date="2019-06" db="EMBL/GenBank/DDBJ databases">
        <title>Genome Sequence of the Brown Rot Fungal Pathogen Monilinia laxa.</title>
        <authorList>
            <person name="De Miccolis Angelini R.M."/>
            <person name="Landi L."/>
            <person name="Abate D."/>
            <person name="Pollastro S."/>
            <person name="Romanazzi G."/>
            <person name="Faretra F."/>
        </authorList>
    </citation>
    <scope>NUCLEOTIDE SEQUENCE [LARGE SCALE GENOMIC DNA]</scope>
    <source>
        <strain evidence="5 6">Mlax316</strain>
    </source>
</reference>
<dbReference type="GO" id="GO:0008270">
    <property type="term" value="F:zinc ion binding"/>
    <property type="evidence" value="ECO:0007669"/>
    <property type="project" value="InterPro"/>
</dbReference>
<feature type="domain" description="Zn(2)-C6 fungal-type" evidence="4">
    <location>
        <begin position="64"/>
        <end position="96"/>
    </location>
</feature>
<feature type="compositionally biased region" description="Basic and acidic residues" evidence="3">
    <location>
        <begin position="107"/>
        <end position="133"/>
    </location>
</feature>
<dbReference type="Proteomes" id="UP000326757">
    <property type="component" value="Unassembled WGS sequence"/>
</dbReference>
<dbReference type="EMBL" id="VIGI01000003">
    <property type="protein sequence ID" value="KAB8302684.1"/>
    <property type="molecule type" value="Genomic_DNA"/>
</dbReference>